<dbReference type="AlphaFoldDB" id="A0A1W6ZFF0"/>
<evidence type="ECO:0000256" key="3">
    <source>
        <dbReference type="ARBA" id="ARBA00053029"/>
    </source>
</evidence>
<dbReference type="EMBL" id="CP021111">
    <property type="protein sequence ID" value="ARP96118.1"/>
    <property type="molecule type" value="Genomic_DNA"/>
</dbReference>
<protein>
    <submittedName>
        <fullName evidence="6">Dehydrogenase</fullName>
    </submittedName>
</protein>
<dbReference type="SUPFAM" id="SSF54665">
    <property type="entry name" value="CO dehydrogenase molybdoprotein N-domain-like"/>
    <property type="match status" value="1"/>
</dbReference>
<dbReference type="Pfam" id="PF01315">
    <property type="entry name" value="Ald_Xan_dh_C"/>
    <property type="match status" value="1"/>
</dbReference>
<evidence type="ECO:0000256" key="1">
    <source>
        <dbReference type="ARBA" id="ARBA00022505"/>
    </source>
</evidence>
<dbReference type="InterPro" id="IPR008274">
    <property type="entry name" value="AldOxase/xan_DH_MoCoBD1"/>
</dbReference>
<comment type="cofactor">
    <cofactor evidence="3">
        <name>Mo-molybdopterin cytosine dinucleotide</name>
        <dbReference type="ChEBI" id="CHEBI:71308"/>
    </cofactor>
</comment>
<organism evidence="6 7">
    <name type="scientific">Bordetella genomosp. 13</name>
    <dbReference type="NCBI Taxonomy" id="463040"/>
    <lineage>
        <taxon>Bacteria</taxon>
        <taxon>Pseudomonadati</taxon>
        <taxon>Pseudomonadota</taxon>
        <taxon>Betaproteobacteria</taxon>
        <taxon>Burkholderiales</taxon>
        <taxon>Alcaligenaceae</taxon>
        <taxon>Bordetella</taxon>
    </lineage>
</organism>
<keyword evidence="7" id="KW-1185">Reference proteome</keyword>
<evidence type="ECO:0000259" key="5">
    <source>
        <dbReference type="SMART" id="SM01008"/>
    </source>
</evidence>
<dbReference type="PANTHER" id="PTHR11908">
    <property type="entry name" value="XANTHINE DEHYDROGENASE"/>
    <property type="match status" value="1"/>
</dbReference>
<dbReference type="KEGG" id="bgm:CAL15_18100"/>
<dbReference type="SMART" id="SM01008">
    <property type="entry name" value="Ald_Xan_dh_C"/>
    <property type="match status" value="1"/>
</dbReference>
<dbReference type="PANTHER" id="PTHR11908:SF132">
    <property type="entry name" value="ALDEHYDE OXIDASE 1-RELATED"/>
    <property type="match status" value="1"/>
</dbReference>
<dbReference type="Gene3D" id="3.30.365.10">
    <property type="entry name" value="Aldehyde oxidase/xanthine dehydrogenase, molybdopterin binding domain"/>
    <property type="match status" value="4"/>
</dbReference>
<evidence type="ECO:0000313" key="7">
    <source>
        <dbReference type="Proteomes" id="UP000194161"/>
    </source>
</evidence>
<reference evidence="6 7" key="1">
    <citation type="submission" date="2017-05" db="EMBL/GenBank/DDBJ databases">
        <title>Complete and WGS of Bordetella genogroups.</title>
        <authorList>
            <person name="Spilker T."/>
            <person name="LiPuma J."/>
        </authorList>
    </citation>
    <scope>NUCLEOTIDE SEQUENCE [LARGE SCALE GENOMIC DNA]</scope>
    <source>
        <strain evidence="6 7">AU7206</strain>
    </source>
</reference>
<dbReference type="RefSeq" id="WP_086079869.1">
    <property type="nucleotide sequence ID" value="NZ_CP021111.1"/>
</dbReference>
<dbReference type="Proteomes" id="UP000194161">
    <property type="component" value="Chromosome"/>
</dbReference>
<feature type="domain" description="Aldehyde oxidase/xanthine dehydrogenase a/b hammerhead" evidence="5">
    <location>
        <begin position="27"/>
        <end position="144"/>
    </location>
</feature>
<dbReference type="GO" id="GO:0005506">
    <property type="term" value="F:iron ion binding"/>
    <property type="evidence" value="ECO:0007669"/>
    <property type="project" value="InterPro"/>
</dbReference>
<accession>A0A1W6ZFF0</accession>
<dbReference type="InterPro" id="IPR036856">
    <property type="entry name" value="Ald_Oxase/Xan_DH_a/b_sf"/>
</dbReference>
<dbReference type="InterPro" id="IPR046867">
    <property type="entry name" value="AldOxase/xan_DH_MoCoBD2"/>
</dbReference>
<dbReference type="SUPFAM" id="SSF56003">
    <property type="entry name" value="Molybdenum cofactor-binding domain"/>
    <property type="match status" value="1"/>
</dbReference>
<dbReference type="GO" id="GO:0016491">
    <property type="term" value="F:oxidoreductase activity"/>
    <property type="evidence" value="ECO:0007669"/>
    <property type="project" value="UniProtKB-KW"/>
</dbReference>
<keyword evidence="1" id="KW-0500">Molybdenum</keyword>
<proteinExistence type="predicted"/>
<evidence type="ECO:0000313" key="6">
    <source>
        <dbReference type="EMBL" id="ARP96118.1"/>
    </source>
</evidence>
<keyword evidence="2" id="KW-0560">Oxidoreductase</keyword>
<gene>
    <name evidence="6" type="ORF">CAL15_18100</name>
</gene>
<dbReference type="OrthoDB" id="221297at2"/>
<dbReference type="InterPro" id="IPR000674">
    <property type="entry name" value="Ald_Oxase/Xan_DH_a/b"/>
</dbReference>
<sequence length="788" mass="84500">MHADPALRTNPGMGESPGRVEDDPLLRGAACFLDDVRLPEPLHACFVRSPHAHARIRGIDADAARTMPGVAAIYTRKELFGHLTSWRMPLGFALAALPENTTPFALAGDEVAFAGEAFAVVVADSRHRAEDAAAAVRVDYEILPAVSDCRLGAQHDAPRVRTELQDNVLQDYTLAYGEVDEAFDQAPIVLHDEFWAHRGGGHPMEPRGVAAAPDAATGVLTVWSSTQMAHELHYTISHMLDQPEHQLRVITPDVGGGFGAKFMIYPEEIVIPAVARALGRPVKWVEDRRENFLTTVQERDQYWKIALAADRQGRLLGIRGEFVHDNGAYTPQGTNVPYNTASSMSGPYVVPAFSLRARVVYTNKVPVATIRGAGYPQATFVMERMLDRLANELGIDRLECRRRNLIPPEKVPYTKPLKSRAGVPLVIDSGDFPALQARAAEAIDYDGFEARRMESGARGRLRGICIANSVKPTGRGPYEVVRLRVLPSGRIVAHTGALAMGQGIKTTLAQLCAARLGVQPQAVEIVAGDTGHVGYGMGGFASRQAMMAGSAICEAADKVRAKALAVAAQVLKVDAADLMLSNGEVHTVDFGLRVSLARVAMLMKGVPGYAMPAPGDPGLDETVFFHCDAQTYAGASHACEVEVDAMTGAMHVVRYVAVQDSGNIINPQLAQGQVHGGVVHGLGNALFEWMGYDANAQPLTTTYAEYLLPTAPEVPDIEVIFQPSPTTLNPLGAKGIGETATIPVAAAVIGAVEHALREQGARLCEFPLTPVRLVELIDQAAGAANLQP</sequence>
<name>A0A1W6ZFF0_9BORD</name>
<dbReference type="InterPro" id="IPR037165">
    <property type="entry name" value="AldOxase/xan_DH_Mopterin-bd_sf"/>
</dbReference>
<dbReference type="InterPro" id="IPR016208">
    <property type="entry name" value="Ald_Oxase/xanthine_DH-like"/>
</dbReference>
<evidence type="ECO:0000256" key="4">
    <source>
        <dbReference type="SAM" id="MobiDB-lite"/>
    </source>
</evidence>
<dbReference type="Pfam" id="PF20256">
    <property type="entry name" value="MoCoBD_2"/>
    <property type="match status" value="1"/>
</dbReference>
<dbReference type="STRING" id="463040.CAL15_18100"/>
<feature type="region of interest" description="Disordered" evidence="4">
    <location>
        <begin position="1"/>
        <end position="20"/>
    </location>
</feature>
<dbReference type="FunFam" id="3.30.365.10:FF:000001">
    <property type="entry name" value="Xanthine dehydrogenase oxidase"/>
    <property type="match status" value="1"/>
</dbReference>
<evidence type="ECO:0000256" key="2">
    <source>
        <dbReference type="ARBA" id="ARBA00023002"/>
    </source>
</evidence>
<dbReference type="Gene3D" id="3.90.1170.50">
    <property type="entry name" value="Aldehyde oxidase/xanthine dehydrogenase, a/b hammerhead"/>
    <property type="match status" value="1"/>
</dbReference>
<dbReference type="Pfam" id="PF02738">
    <property type="entry name" value="MoCoBD_1"/>
    <property type="match status" value="1"/>
</dbReference>